<evidence type="ECO:0000313" key="5">
    <source>
        <dbReference type="Proteomes" id="UP001497457"/>
    </source>
</evidence>
<evidence type="ECO:0000313" key="4">
    <source>
        <dbReference type="EMBL" id="CAL5079892.1"/>
    </source>
</evidence>
<feature type="transmembrane region" description="Helical" evidence="2">
    <location>
        <begin position="116"/>
        <end position="136"/>
    </location>
</feature>
<dbReference type="PANTHER" id="PTHR31325">
    <property type="entry name" value="OS01G0798800 PROTEIN-RELATED"/>
    <property type="match status" value="1"/>
</dbReference>
<keyword evidence="2" id="KW-0472">Membrane</keyword>
<dbReference type="AlphaFoldDB" id="A0ABC9FRM8"/>
<keyword evidence="5" id="KW-1185">Reference proteome</keyword>
<name>A0ABC9FRM8_9POAL</name>
<sequence>MGFNPPVPQQDGNWEIRVAVLLSLLLQVLLIFVAPTRKRCRSGQFPRSVVWPCYLLADWVADLALGLLLCSMGSVGTNNNGGSGSPGIFAFWTPFLLLHLGGPDTITAYSVEDNELWFRHLIGLLFELFSAAMVIFNSLQDNPLISATMLMLVAGVIKYGERTYSLYSSSAGSLRDSMLGVPDPGPDYTKPMEEANDNSNSTSSAHKDAEEQQAEMSIESRAFHFFLSFQRLFVDPGHLSAQQRRPAFTFFVQREDIRPAELIEVVELELNFVYDMMLTKLPVALTRAGWAIRSVCSVCLVSALIIFILLDKSLHQIMPVDVGITYALLLGGLALDVAALPVLFLSDRGTVLLEESQRFRCLQRLGQALRQWWRPPRWSQSTEKLNLITHCMGLGKMERKSSSRAWPRLIMVADKLGIDLEFMWAFRRVTLSNRLLDFIVQSLKDDAAGLTWLEGKENIMDVCSRRGKGVVNRLERQIKENGGGKSSSFDLILDSVVKADYEESLLLWHVATDLCRLKGEHSKAAETDKEARLRSVSETLSEYMLYLVIMRPQLLSATGIALIRYRDTFMEARRFFGYMGAWIDDREDACKTLLRVNTSQKPSRVKGDRSKLVLFDAVVLAKALRELNNDELMWEVVTGVWMEMLTYAARKCPGSTHARNLNRGGELLTLIWLLLEHMGLGQDQEGPSSSTTSVFED</sequence>
<feature type="domain" description="DUF4220" evidence="3">
    <location>
        <begin position="51"/>
        <end position="389"/>
    </location>
</feature>
<dbReference type="InterPro" id="IPR007658">
    <property type="entry name" value="DUF594"/>
</dbReference>
<feature type="transmembrane region" description="Helical" evidence="2">
    <location>
        <begin position="48"/>
        <end position="69"/>
    </location>
</feature>
<dbReference type="EMBL" id="OZ075117">
    <property type="protein sequence ID" value="CAL5079892.1"/>
    <property type="molecule type" value="Genomic_DNA"/>
</dbReference>
<feature type="transmembrane region" description="Helical" evidence="2">
    <location>
        <begin position="89"/>
        <end position="109"/>
    </location>
</feature>
<evidence type="ECO:0000256" key="1">
    <source>
        <dbReference type="SAM" id="MobiDB-lite"/>
    </source>
</evidence>
<organism evidence="4 5">
    <name type="scientific">Urochloa decumbens</name>
    <dbReference type="NCBI Taxonomy" id="240449"/>
    <lineage>
        <taxon>Eukaryota</taxon>
        <taxon>Viridiplantae</taxon>
        <taxon>Streptophyta</taxon>
        <taxon>Embryophyta</taxon>
        <taxon>Tracheophyta</taxon>
        <taxon>Spermatophyta</taxon>
        <taxon>Magnoliopsida</taxon>
        <taxon>Liliopsida</taxon>
        <taxon>Poales</taxon>
        <taxon>Poaceae</taxon>
        <taxon>PACMAD clade</taxon>
        <taxon>Panicoideae</taxon>
        <taxon>Panicodae</taxon>
        <taxon>Paniceae</taxon>
        <taxon>Melinidinae</taxon>
        <taxon>Urochloa</taxon>
    </lineage>
</organism>
<dbReference type="Proteomes" id="UP001497457">
    <property type="component" value="Chromosome 7b"/>
</dbReference>
<feature type="region of interest" description="Disordered" evidence="1">
    <location>
        <begin position="177"/>
        <end position="211"/>
    </location>
</feature>
<dbReference type="Pfam" id="PF13968">
    <property type="entry name" value="DUF4220"/>
    <property type="match status" value="1"/>
</dbReference>
<keyword evidence="2" id="KW-1133">Transmembrane helix</keyword>
<reference evidence="4" key="1">
    <citation type="submission" date="2024-10" db="EMBL/GenBank/DDBJ databases">
        <authorList>
            <person name="Ryan C."/>
        </authorList>
    </citation>
    <scope>NUCLEOTIDE SEQUENCE [LARGE SCALE GENOMIC DNA]</scope>
</reference>
<feature type="transmembrane region" description="Helical" evidence="2">
    <location>
        <begin position="290"/>
        <end position="310"/>
    </location>
</feature>
<dbReference type="InterPro" id="IPR025315">
    <property type="entry name" value="DUF4220"/>
</dbReference>
<dbReference type="Pfam" id="PF04578">
    <property type="entry name" value="DUF594"/>
    <property type="match status" value="1"/>
</dbReference>
<gene>
    <name evidence="4" type="ORF">URODEC1_LOCUS107847</name>
</gene>
<feature type="transmembrane region" description="Helical" evidence="2">
    <location>
        <begin position="322"/>
        <end position="345"/>
    </location>
</feature>
<keyword evidence="2" id="KW-0812">Transmembrane</keyword>
<evidence type="ECO:0000256" key="2">
    <source>
        <dbReference type="SAM" id="Phobius"/>
    </source>
</evidence>
<feature type="transmembrane region" description="Helical" evidence="2">
    <location>
        <begin position="16"/>
        <end position="36"/>
    </location>
</feature>
<protein>
    <recommendedName>
        <fullName evidence="3">DUF4220 domain-containing protein</fullName>
    </recommendedName>
</protein>
<evidence type="ECO:0000259" key="3">
    <source>
        <dbReference type="Pfam" id="PF13968"/>
    </source>
</evidence>
<proteinExistence type="predicted"/>
<accession>A0ABC9FRM8</accession>